<gene>
    <name evidence="1" type="ORF">L195_g062862</name>
</gene>
<evidence type="ECO:0000313" key="2">
    <source>
        <dbReference type="Proteomes" id="UP000236291"/>
    </source>
</evidence>
<dbReference type="EMBL" id="ASHM01187637">
    <property type="protein sequence ID" value="PNX65981.1"/>
    <property type="molecule type" value="Genomic_DNA"/>
</dbReference>
<feature type="non-terminal residue" evidence="1">
    <location>
        <position position="62"/>
    </location>
</feature>
<reference evidence="1 2" key="2">
    <citation type="journal article" date="2017" name="Front. Plant Sci.">
        <title>Gene Classification and Mining of Molecular Markers Useful in Red Clover (Trifolium pratense) Breeding.</title>
        <authorList>
            <person name="Istvanek J."/>
            <person name="Dluhosova J."/>
            <person name="Dluhos P."/>
            <person name="Patkova L."/>
            <person name="Nedelnik J."/>
            <person name="Repkova J."/>
        </authorList>
    </citation>
    <scope>NUCLEOTIDE SEQUENCE [LARGE SCALE GENOMIC DNA]</scope>
    <source>
        <strain evidence="2">cv. Tatra</strain>
        <tissue evidence="1">Young leaves</tissue>
    </source>
</reference>
<name>A0A2K3KI57_TRIPR</name>
<organism evidence="1 2">
    <name type="scientific">Trifolium pratense</name>
    <name type="common">Red clover</name>
    <dbReference type="NCBI Taxonomy" id="57577"/>
    <lineage>
        <taxon>Eukaryota</taxon>
        <taxon>Viridiplantae</taxon>
        <taxon>Streptophyta</taxon>
        <taxon>Embryophyta</taxon>
        <taxon>Tracheophyta</taxon>
        <taxon>Spermatophyta</taxon>
        <taxon>Magnoliopsida</taxon>
        <taxon>eudicotyledons</taxon>
        <taxon>Gunneridae</taxon>
        <taxon>Pentapetalae</taxon>
        <taxon>rosids</taxon>
        <taxon>fabids</taxon>
        <taxon>Fabales</taxon>
        <taxon>Fabaceae</taxon>
        <taxon>Papilionoideae</taxon>
        <taxon>50 kb inversion clade</taxon>
        <taxon>NPAAA clade</taxon>
        <taxon>Hologalegina</taxon>
        <taxon>IRL clade</taxon>
        <taxon>Trifolieae</taxon>
        <taxon>Trifolium</taxon>
    </lineage>
</organism>
<evidence type="ECO:0000313" key="1">
    <source>
        <dbReference type="EMBL" id="PNX65981.1"/>
    </source>
</evidence>
<keyword evidence="1" id="KW-0675">Receptor</keyword>
<protein>
    <submittedName>
        <fullName evidence="1">Glutamate receptor-like protein</fullName>
    </submittedName>
</protein>
<proteinExistence type="predicted"/>
<dbReference type="Proteomes" id="UP000236291">
    <property type="component" value="Unassembled WGS sequence"/>
</dbReference>
<comment type="caution">
    <text evidence="1">The sequence shown here is derived from an EMBL/GenBank/DDBJ whole genome shotgun (WGS) entry which is preliminary data.</text>
</comment>
<reference evidence="1 2" key="1">
    <citation type="journal article" date="2014" name="Am. J. Bot.">
        <title>Genome assembly and annotation for red clover (Trifolium pratense; Fabaceae).</title>
        <authorList>
            <person name="Istvanek J."/>
            <person name="Jaros M."/>
            <person name="Krenek A."/>
            <person name="Repkova J."/>
        </authorList>
    </citation>
    <scope>NUCLEOTIDE SEQUENCE [LARGE SCALE GENOMIC DNA]</scope>
    <source>
        <strain evidence="2">cv. Tatra</strain>
        <tissue evidence="1">Young leaves</tissue>
    </source>
</reference>
<accession>A0A2K3KI57</accession>
<sequence>MKLRPEFEVVRGALLNRHPVPSLDTCVGELLREEQRLATQGAMSHDAVISEPVTVAYAAQSK</sequence>
<dbReference type="AlphaFoldDB" id="A0A2K3KI57"/>